<dbReference type="PANTHER" id="PTHR46380:SF2">
    <property type="entry name" value="CYCLIN-D-BINDING MYB-LIKE TRANSCRIPTION FACTOR 1"/>
    <property type="match status" value="1"/>
</dbReference>
<feature type="domain" description="HTH myb-type" evidence="6">
    <location>
        <begin position="318"/>
        <end position="371"/>
    </location>
</feature>
<dbReference type="OrthoDB" id="39591at2759"/>
<dbReference type="InterPro" id="IPR001005">
    <property type="entry name" value="SANT/Myb"/>
</dbReference>
<feature type="domain" description="Myb-like" evidence="5">
    <location>
        <begin position="370"/>
        <end position="442"/>
    </location>
</feature>
<keyword evidence="3" id="KW-0539">Nucleus</keyword>
<evidence type="ECO:0000259" key="5">
    <source>
        <dbReference type="PROSITE" id="PS50090"/>
    </source>
</evidence>
<evidence type="ECO:0000256" key="1">
    <source>
        <dbReference type="ARBA" id="ARBA00004123"/>
    </source>
</evidence>
<accession>A0A136J0Z1</accession>
<keyword evidence="2" id="KW-0238">DNA-binding</keyword>
<protein>
    <recommendedName>
        <fullName evidence="9">Myb-like domain-containing protein</fullName>
    </recommendedName>
</protein>
<evidence type="ECO:0000256" key="2">
    <source>
        <dbReference type="ARBA" id="ARBA00023125"/>
    </source>
</evidence>
<feature type="compositionally biased region" description="Basic residues" evidence="4">
    <location>
        <begin position="745"/>
        <end position="757"/>
    </location>
</feature>
<dbReference type="Pfam" id="PF13921">
    <property type="entry name" value="Myb_DNA-bind_6"/>
    <property type="match status" value="1"/>
</dbReference>
<dbReference type="InterPro" id="IPR051651">
    <property type="entry name" value="DMTF1_DNA-bind_reg"/>
</dbReference>
<dbReference type="GO" id="GO:0003700">
    <property type="term" value="F:DNA-binding transcription factor activity"/>
    <property type="evidence" value="ECO:0007669"/>
    <property type="project" value="TreeGrafter"/>
</dbReference>
<evidence type="ECO:0008006" key="9">
    <source>
        <dbReference type="Google" id="ProtNLM"/>
    </source>
</evidence>
<evidence type="ECO:0000313" key="7">
    <source>
        <dbReference type="EMBL" id="KXJ90719.1"/>
    </source>
</evidence>
<feature type="region of interest" description="Disordered" evidence="4">
    <location>
        <begin position="599"/>
        <end position="621"/>
    </location>
</feature>
<evidence type="ECO:0000313" key="8">
    <source>
        <dbReference type="Proteomes" id="UP000070501"/>
    </source>
</evidence>
<feature type="region of interest" description="Disordered" evidence="4">
    <location>
        <begin position="1"/>
        <end position="67"/>
    </location>
</feature>
<comment type="subcellular location">
    <subcellularLocation>
        <location evidence="1">Nucleus</location>
    </subcellularLocation>
</comment>
<feature type="compositionally biased region" description="Low complexity" evidence="4">
    <location>
        <begin position="761"/>
        <end position="779"/>
    </location>
</feature>
<feature type="region of interest" description="Disordered" evidence="4">
    <location>
        <begin position="153"/>
        <end position="179"/>
    </location>
</feature>
<sequence>MVASPKTSKKKRKSKPTQPDASLPEAEQMQVEPSYLNGNEHGLVYTGHDETATEMPSYQPEPTSPYNPGHMSLDEIARAISSGHIQSQYGASNIPIDPELAKYESNQDPGDLLGGQHYTPDVPMHGLDVPMDNQHMHMQYTNYEEQPIDMPQMEPEVPITPVPQSTKAAKSSGRKRVAKPDFYSRVQEDFAELPSPSAAGLPPPSNDVDQPPTNGQPLVAAKEEEFPDGTPDPTRPAMRVPRNGNVLTGPFSDFELRNITQAIENWRVENNMTQYDINAFIHGNPKDVNSSEFWNRVISTCPNRRRQKVINQCRRKFHNFVARGTWTPEQHDELSKMWELHGNKYTLIGSLINRHPEDVRDRIRNYVVCGDNRRKDAWSQEEEDRLANIVAEAIDAIRKMREKQGDNGPTPDEEMVDWQLVSEKMERTRSRLQCITKWKLIKAQLEGGGLDGEVLTLEQIIDKARREAEGMTDRDRYNVVKAIKSCGAQADSRIPWAKVRAEKVGDKWSRATLMLVWHRLKVTVPDWKIQSVSFIAEYLCNSYTETNKLQFPAPEHLDLENEYEEIERKVSKIIKAHNRPKTSTHLVDQEDLDDDVGAMDISHLPLGDHGKQLANGQDEDASDAIASQLEEPKTEDAIMGEVLDSQQDLGAPVVAGRNGEPELHNNSATTTNGHDATGSFDEGAQQQNGTQFSHEVVEETTATEPTEGAENGVFEALKTPKPKKTYGSKKTPGTAKTDQAASSRRPIKKTTFGKRGKKADASTAAEADANDGVSSGSSDSDNEDIPSRV</sequence>
<dbReference type="Gene3D" id="1.10.10.60">
    <property type="entry name" value="Homeodomain-like"/>
    <property type="match status" value="2"/>
</dbReference>
<evidence type="ECO:0000256" key="4">
    <source>
        <dbReference type="SAM" id="MobiDB-lite"/>
    </source>
</evidence>
<reference evidence="8" key="1">
    <citation type="submission" date="2016-02" db="EMBL/GenBank/DDBJ databases">
        <title>Draft genome sequence of Microdochium bolleyi, a fungal endophyte of beachgrass.</title>
        <authorList>
            <consortium name="DOE Joint Genome Institute"/>
            <person name="David A.S."/>
            <person name="May G."/>
            <person name="Haridas S."/>
            <person name="Lim J."/>
            <person name="Wang M."/>
            <person name="Labutti K."/>
            <person name="Lipzen A."/>
            <person name="Barry K."/>
            <person name="Grigoriev I.V."/>
        </authorList>
    </citation>
    <scope>NUCLEOTIDE SEQUENCE [LARGE SCALE GENOMIC DNA]</scope>
    <source>
        <strain evidence="8">J235TASD1</strain>
    </source>
</reference>
<feature type="compositionally biased region" description="Polar residues" evidence="4">
    <location>
        <begin position="684"/>
        <end position="693"/>
    </location>
</feature>
<dbReference type="InParanoid" id="A0A136J0Z1"/>
<dbReference type="STRING" id="196109.A0A136J0Z1"/>
<dbReference type="PROSITE" id="PS51294">
    <property type="entry name" value="HTH_MYB"/>
    <property type="match status" value="1"/>
</dbReference>
<evidence type="ECO:0000259" key="6">
    <source>
        <dbReference type="PROSITE" id="PS51294"/>
    </source>
</evidence>
<dbReference type="CDD" id="cd00167">
    <property type="entry name" value="SANT"/>
    <property type="match status" value="1"/>
</dbReference>
<feature type="region of interest" description="Disordered" evidence="4">
    <location>
        <begin position="652"/>
        <end position="789"/>
    </location>
</feature>
<dbReference type="PANTHER" id="PTHR46380">
    <property type="entry name" value="CYCLIN-D-BINDING MYB-LIKE TRANSCRIPTION FACTOR 1"/>
    <property type="match status" value="1"/>
</dbReference>
<keyword evidence="8" id="KW-1185">Reference proteome</keyword>
<dbReference type="GO" id="GO:0005634">
    <property type="term" value="C:nucleus"/>
    <property type="evidence" value="ECO:0007669"/>
    <property type="project" value="UniProtKB-SubCell"/>
</dbReference>
<dbReference type="GO" id="GO:0000976">
    <property type="term" value="F:transcription cis-regulatory region binding"/>
    <property type="evidence" value="ECO:0007669"/>
    <property type="project" value="TreeGrafter"/>
</dbReference>
<feature type="compositionally biased region" description="Polar residues" evidence="4">
    <location>
        <begin position="207"/>
        <end position="216"/>
    </location>
</feature>
<dbReference type="InterPro" id="IPR009057">
    <property type="entry name" value="Homeodomain-like_sf"/>
</dbReference>
<dbReference type="SUPFAM" id="SSF46689">
    <property type="entry name" value="Homeodomain-like"/>
    <property type="match status" value="1"/>
</dbReference>
<feature type="compositionally biased region" description="Acidic residues" evidence="4">
    <location>
        <begin position="780"/>
        <end position="789"/>
    </location>
</feature>
<organism evidence="7 8">
    <name type="scientific">Microdochium bolleyi</name>
    <dbReference type="NCBI Taxonomy" id="196109"/>
    <lineage>
        <taxon>Eukaryota</taxon>
        <taxon>Fungi</taxon>
        <taxon>Dikarya</taxon>
        <taxon>Ascomycota</taxon>
        <taxon>Pezizomycotina</taxon>
        <taxon>Sordariomycetes</taxon>
        <taxon>Xylariomycetidae</taxon>
        <taxon>Xylariales</taxon>
        <taxon>Microdochiaceae</taxon>
        <taxon>Microdochium</taxon>
    </lineage>
</organism>
<feature type="compositionally biased region" description="Polar residues" evidence="4">
    <location>
        <begin position="54"/>
        <end position="66"/>
    </location>
</feature>
<dbReference type="EMBL" id="KQ964252">
    <property type="protein sequence ID" value="KXJ90719.1"/>
    <property type="molecule type" value="Genomic_DNA"/>
</dbReference>
<proteinExistence type="predicted"/>
<dbReference type="Proteomes" id="UP000070501">
    <property type="component" value="Unassembled WGS sequence"/>
</dbReference>
<evidence type="ECO:0000256" key="3">
    <source>
        <dbReference type="ARBA" id="ARBA00023242"/>
    </source>
</evidence>
<feature type="compositionally biased region" description="Low complexity" evidence="4">
    <location>
        <begin position="699"/>
        <end position="710"/>
    </location>
</feature>
<feature type="region of interest" description="Disordered" evidence="4">
    <location>
        <begin position="193"/>
        <end position="243"/>
    </location>
</feature>
<gene>
    <name evidence="7" type="ORF">Micbo1qcDRAFT_164367</name>
</gene>
<dbReference type="InterPro" id="IPR017930">
    <property type="entry name" value="Myb_dom"/>
</dbReference>
<name>A0A136J0Z1_9PEZI</name>
<dbReference type="PROSITE" id="PS50090">
    <property type="entry name" value="MYB_LIKE"/>
    <property type="match status" value="1"/>
</dbReference>
<dbReference type="AlphaFoldDB" id="A0A136J0Z1"/>
<feature type="compositionally biased region" description="Polar residues" evidence="4">
    <location>
        <begin position="664"/>
        <end position="674"/>
    </location>
</feature>
<dbReference type="SMART" id="SM00717">
    <property type="entry name" value="SANT"/>
    <property type="match status" value="2"/>
</dbReference>